<dbReference type="EC" id="3.1.3.-" evidence="2"/>
<evidence type="ECO:0000313" key="4">
    <source>
        <dbReference type="Proteomes" id="UP000051494"/>
    </source>
</evidence>
<dbReference type="InterPro" id="IPR051021">
    <property type="entry name" value="Mito_Ser/Thr_phosphatase"/>
</dbReference>
<dbReference type="NCBIfam" id="TIGR00249">
    <property type="entry name" value="sixA"/>
    <property type="match status" value="1"/>
</dbReference>
<accession>A0A0Q9YVB2</accession>
<evidence type="ECO:0000313" key="2">
    <source>
        <dbReference type="EMBL" id="KRG20008.1"/>
    </source>
</evidence>
<protein>
    <submittedName>
        <fullName evidence="2">Phosphohistidine phosphatase SixA</fullName>
        <ecNumber evidence="2">3.1.3.-</ecNumber>
    </submittedName>
</protein>
<dbReference type="InterPro" id="IPR004449">
    <property type="entry name" value="SixA"/>
</dbReference>
<keyword evidence="4" id="KW-1185">Reference proteome</keyword>
<dbReference type="PANTHER" id="PTHR20935:SF0">
    <property type="entry name" value="SERINE_THREONINE-PROTEIN PHOSPHATASE PGAM5, MITOCHONDRIAL"/>
    <property type="match status" value="1"/>
</dbReference>
<proteinExistence type="predicted"/>
<dbReference type="Gene3D" id="3.40.50.1240">
    <property type="entry name" value="Phosphoglycerate mutase-like"/>
    <property type="match status" value="1"/>
</dbReference>
<dbReference type="CDD" id="cd07067">
    <property type="entry name" value="HP_PGM_like"/>
    <property type="match status" value="1"/>
</dbReference>
<keyword evidence="1 2" id="KW-0378">Hydrolase</keyword>
<organism evidence="2">
    <name type="scientific">Candidatus Berkiella cookevillensis</name>
    <dbReference type="NCBI Taxonomy" id="437022"/>
    <lineage>
        <taxon>Bacteria</taxon>
        <taxon>Pseudomonadati</taxon>
        <taxon>Pseudomonadota</taxon>
        <taxon>Gammaproteobacteria</taxon>
        <taxon>Candidatus Berkiellales</taxon>
        <taxon>Candidatus Berkiellaceae</taxon>
        <taxon>Candidatus Berkiella</taxon>
    </lineage>
</organism>
<dbReference type="STRING" id="437022.CC99x_00229"/>
<reference evidence="2" key="1">
    <citation type="submission" date="2015-09" db="EMBL/GenBank/DDBJ databases">
        <title>Draft Genome Sequences of Two Novel Amoeba-resistant Intranuclear Bacteria, Candidatus Berkiella cookevillensis and Candidatus Berkiella aquae.</title>
        <authorList>
            <person name="Mehari Y.T."/>
            <person name="Arivett B.A."/>
            <person name="Farone A.L."/>
            <person name="Gunderson J.H."/>
            <person name="Farone M.B."/>
        </authorList>
    </citation>
    <scope>NUCLEOTIDE SEQUENCE [LARGE SCALE GENOMIC DNA]</scope>
    <source>
        <strain evidence="2">CC99</strain>
    </source>
</reference>
<dbReference type="RefSeq" id="WP_057622771.1">
    <property type="nucleotide sequence ID" value="NZ_LKHV02000001.1"/>
</dbReference>
<reference evidence="3" key="2">
    <citation type="journal article" date="2016" name="Genome Announc.">
        <title>Draft Genome Sequences of Two Novel Amoeba-Resistant Intranuclear Bacteria, 'Candidatus Berkiella cookevillensis' and 'Candidatus Berkiella aquae'.</title>
        <authorList>
            <person name="Mehari Y.T."/>
            <person name="Arivett B.A."/>
            <person name="Farone A.L."/>
            <person name="Gunderson J.H."/>
            <person name="Farone M.B."/>
        </authorList>
    </citation>
    <scope>NUCLEOTIDE SEQUENCE</scope>
    <source>
        <strain evidence="3">CC99</strain>
    </source>
</reference>
<evidence type="ECO:0000313" key="3">
    <source>
        <dbReference type="EMBL" id="MCS5708414.1"/>
    </source>
</evidence>
<dbReference type="EMBL" id="LKHV02000001">
    <property type="protein sequence ID" value="MCS5708414.1"/>
    <property type="molecule type" value="Genomic_DNA"/>
</dbReference>
<dbReference type="InterPro" id="IPR013078">
    <property type="entry name" value="His_Pase_superF_clade-1"/>
</dbReference>
<dbReference type="SUPFAM" id="SSF53254">
    <property type="entry name" value="Phosphoglycerate mutase-like"/>
    <property type="match status" value="1"/>
</dbReference>
<comment type="caution">
    <text evidence="2">The sequence shown here is derived from an EMBL/GenBank/DDBJ whole genome shotgun (WGS) entry which is preliminary data.</text>
</comment>
<sequence length="159" mass="18158">MKVILVRHGEAVEGAVDALRHLTEHGEEQIQTIADYLSKNAISFSKCYYSGRERTKQTAKIICEQISPHTKLEILTLLEPNANPQALINRLSHFNEDILLVGHLPHVQDFVSELLSQNEMRDLNKIIFHPGSMLILSTEDHVNWHIEHYLNPDETASMI</sequence>
<reference evidence="3" key="3">
    <citation type="submission" date="2021-06" db="EMBL/GenBank/DDBJ databases">
        <title>Genomic Description and Analysis of Intracellular Bacteria, Candidatus Berkiella cookevillensis and Candidatus Berkiella aquae.</title>
        <authorList>
            <person name="Kidane D.T."/>
            <person name="Mehari Y.T."/>
            <person name="Rice F.C."/>
            <person name="Arivett B.A."/>
            <person name="Farone A.L."/>
            <person name="Berk S.G."/>
            <person name="Farone M.B."/>
        </authorList>
    </citation>
    <scope>NUCLEOTIDE SEQUENCE</scope>
    <source>
        <strain evidence="3">CC99</strain>
    </source>
</reference>
<gene>
    <name evidence="2" type="primary">sixA</name>
    <name evidence="2" type="ORF">CC99x_00229</name>
    <name evidence="3" type="ORF">CC99x_005785</name>
</gene>
<dbReference type="Proteomes" id="UP000051494">
    <property type="component" value="Unassembled WGS sequence"/>
</dbReference>
<dbReference type="PANTHER" id="PTHR20935">
    <property type="entry name" value="PHOSPHOGLYCERATE MUTASE-RELATED"/>
    <property type="match status" value="1"/>
</dbReference>
<dbReference type="GO" id="GO:0101006">
    <property type="term" value="F:protein histidine phosphatase activity"/>
    <property type="evidence" value="ECO:0007669"/>
    <property type="project" value="InterPro"/>
</dbReference>
<dbReference type="GO" id="GO:0005737">
    <property type="term" value="C:cytoplasm"/>
    <property type="evidence" value="ECO:0007669"/>
    <property type="project" value="InterPro"/>
</dbReference>
<dbReference type="OrthoDB" id="9810154at2"/>
<dbReference type="SMART" id="SM00855">
    <property type="entry name" value="PGAM"/>
    <property type="match status" value="1"/>
</dbReference>
<dbReference type="InterPro" id="IPR029033">
    <property type="entry name" value="His_PPase_superfam"/>
</dbReference>
<name>A0A0Q9YVB2_9GAMM</name>
<dbReference type="EMBL" id="LKHV01000001">
    <property type="protein sequence ID" value="KRG20008.1"/>
    <property type="molecule type" value="Genomic_DNA"/>
</dbReference>
<dbReference type="AlphaFoldDB" id="A0A0Q9YVB2"/>
<dbReference type="Pfam" id="PF00300">
    <property type="entry name" value="His_Phos_1"/>
    <property type="match status" value="1"/>
</dbReference>
<evidence type="ECO:0000256" key="1">
    <source>
        <dbReference type="ARBA" id="ARBA00022801"/>
    </source>
</evidence>